<sequence length="403" mass="44314">MKLHKLSTALLTIALSTASMVQAGPREEAKRIHDRLAGVPATEAEVLDLASDIDAGNAQSAAMKAMNKNTFYSVTLKNMFTPATNRDGDVFRDLNDYVATVIGLVRDDEDFRKALYDNVIYVGKSSLGLPAYANNNNEHYRQMAAQGTNLITGLERRTQTSVTGLEADATAGLMTTRAAAKAFFIAGTNRAMFRFTLLNHLCLDLEQVHDITRAPDRIRQDVSRSPGGDSRVFNNNCIGCHSGMDPMAQAFAYYNYEYDADNDLTGENGQLVYNSAGEIDPETGTRVQAKYHINSATFPYGFVTPNDRWDNYWRSGQNKLLGWNSTPMGSGSGSGAKSMGMELAYSDAFAQCQVKKVFQTVCLREPGDTDDRAAVSTMVTNFKANNYQLKQVFAETAEYCLVD</sequence>
<evidence type="ECO:0000256" key="1">
    <source>
        <dbReference type="SAM" id="SignalP"/>
    </source>
</evidence>
<dbReference type="AlphaFoldDB" id="A0A839UWS1"/>
<accession>A0A839UWS1</accession>
<keyword evidence="1" id="KW-0732">Signal</keyword>
<evidence type="ECO:0000313" key="2">
    <source>
        <dbReference type="EMBL" id="MBB3169775.1"/>
    </source>
</evidence>
<feature type="chain" id="PRO_5032621244" description="DUF1585 domain-containing protein" evidence="1">
    <location>
        <begin position="24"/>
        <end position="403"/>
    </location>
</feature>
<proteinExistence type="predicted"/>
<reference evidence="2 3" key="1">
    <citation type="submission" date="2020-08" db="EMBL/GenBank/DDBJ databases">
        <title>Genomic Encyclopedia of Type Strains, Phase III (KMG-III): the genomes of soil and plant-associated and newly described type strains.</title>
        <authorList>
            <person name="Whitman W."/>
        </authorList>
    </citation>
    <scope>NUCLEOTIDE SEQUENCE [LARGE SCALE GENOMIC DNA]</scope>
    <source>
        <strain evidence="2 3">CECT 8571</strain>
    </source>
</reference>
<feature type="signal peptide" evidence="1">
    <location>
        <begin position="1"/>
        <end position="23"/>
    </location>
</feature>
<evidence type="ECO:0008006" key="4">
    <source>
        <dbReference type="Google" id="ProtNLM"/>
    </source>
</evidence>
<evidence type="ECO:0000313" key="3">
    <source>
        <dbReference type="Proteomes" id="UP000559987"/>
    </source>
</evidence>
<keyword evidence="3" id="KW-1185">Reference proteome</keyword>
<comment type="caution">
    <text evidence="2">The sequence shown here is derived from an EMBL/GenBank/DDBJ whole genome shotgun (WGS) entry which is preliminary data.</text>
</comment>
<organism evidence="2 3">
    <name type="scientific">Simiduia aestuariiviva</name>
    <dbReference type="NCBI Taxonomy" id="1510459"/>
    <lineage>
        <taxon>Bacteria</taxon>
        <taxon>Pseudomonadati</taxon>
        <taxon>Pseudomonadota</taxon>
        <taxon>Gammaproteobacteria</taxon>
        <taxon>Cellvibrionales</taxon>
        <taxon>Cellvibrionaceae</taxon>
        <taxon>Simiduia</taxon>
    </lineage>
</organism>
<protein>
    <recommendedName>
        <fullName evidence="4">DUF1585 domain-containing protein</fullName>
    </recommendedName>
</protein>
<dbReference type="RefSeq" id="WP_183911264.1">
    <property type="nucleotide sequence ID" value="NZ_JACHXZ010000004.1"/>
</dbReference>
<dbReference type="EMBL" id="JACHXZ010000004">
    <property type="protein sequence ID" value="MBB3169775.1"/>
    <property type="molecule type" value="Genomic_DNA"/>
</dbReference>
<dbReference type="Proteomes" id="UP000559987">
    <property type="component" value="Unassembled WGS sequence"/>
</dbReference>
<name>A0A839UWS1_9GAMM</name>
<gene>
    <name evidence="2" type="ORF">FHS30_002988</name>
</gene>